<dbReference type="EMBL" id="JASBNA010000006">
    <property type="protein sequence ID" value="KAK7691020.1"/>
    <property type="molecule type" value="Genomic_DNA"/>
</dbReference>
<dbReference type="Proteomes" id="UP001385951">
    <property type="component" value="Unassembled WGS sequence"/>
</dbReference>
<feature type="compositionally biased region" description="Basic and acidic residues" evidence="1">
    <location>
        <begin position="50"/>
        <end position="60"/>
    </location>
</feature>
<evidence type="ECO:0000313" key="2">
    <source>
        <dbReference type="EMBL" id="KAK7691020.1"/>
    </source>
</evidence>
<feature type="region of interest" description="Disordered" evidence="1">
    <location>
        <begin position="23"/>
        <end position="60"/>
    </location>
</feature>
<accession>A0AAW0GCG9</accession>
<comment type="caution">
    <text evidence="2">The sequence shown here is derived from an EMBL/GenBank/DDBJ whole genome shotgun (WGS) entry which is preliminary data.</text>
</comment>
<protein>
    <submittedName>
        <fullName evidence="2">Uncharacterized protein</fullName>
    </submittedName>
</protein>
<sequence>MSEAYRSVAEALNRYANFLQHPKECQTTSSEKEPLDFEKSGPDVNPGSRHANDDRKRKQETDHILYGIFQPSPSHTLQKTHEIHGALQTSAIFEFSGLDESLLINREYQSITVGPLDE</sequence>
<organism evidence="2 3">
    <name type="scientific">Cerrena zonata</name>
    <dbReference type="NCBI Taxonomy" id="2478898"/>
    <lineage>
        <taxon>Eukaryota</taxon>
        <taxon>Fungi</taxon>
        <taxon>Dikarya</taxon>
        <taxon>Basidiomycota</taxon>
        <taxon>Agaricomycotina</taxon>
        <taxon>Agaricomycetes</taxon>
        <taxon>Polyporales</taxon>
        <taxon>Cerrenaceae</taxon>
        <taxon>Cerrena</taxon>
    </lineage>
</organism>
<name>A0AAW0GCG9_9APHY</name>
<evidence type="ECO:0000256" key="1">
    <source>
        <dbReference type="SAM" id="MobiDB-lite"/>
    </source>
</evidence>
<keyword evidence="3" id="KW-1185">Reference proteome</keyword>
<evidence type="ECO:0000313" key="3">
    <source>
        <dbReference type="Proteomes" id="UP001385951"/>
    </source>
</evidence>
<gene>
    <name evidence="2" type="ORF">QCA50_006123</name>
</gene>
<dbReference type="AlphaFoldDB" id="A0AAW0GCG9"/>
<reference evidence="2 3" key="1">
    <citation type="submission" date="2022-09" db="EMBL/GenBank/DDBJ databases">
        <authorList>
            <person name="Palmer J.M."/>
        </authorList>
    </citation>
    <scope>NUCLEOTIDE SEQUENCE [LARGE SCALE GENOMIC DNA]</scope>
    <source>
        <strain evidence="2 3">DSM 7382</strain>
    </source>
</reference>
<feature type="compositionally biased region" description="Basic and acidic residues" evidence="1">
    <location>
        <begin position="30"/>
        <end position="41"/>
    </location>
</feature>
<proteinExistence type="predicted"/>